<dbReference type="OrthoDB" id="9787617at2"/>
<dbReference type="AlphaFoldDB" id="A0A0D1KAD1"/>
<organism evidence="2 3">
    <name type="scientific">Weissella cibaria</name>
    <dbReference type="NCBI Taxonomy" id="137591"/>
    <lineage>
        <taxon>Bacteria</taxon>
        <taxon>Bacillati</taxon>
        <taxon>Bacillota</taxon>
        <taxon>Bacilli</taxon>
        <taxon>Lactobacillales</taxon>
        <taxon>Lactobacillaceae</taxon>
        <taxon>Weissella</taxon>
    </lineage>
</organism>
<dbReference type="InterPro" id="IPR001296">
    <property type="entry name" value="Glyco_trans_1"/>
</dbReference>
<evidence type="ECO:0000313" key="2">
    <source>
        <dbReference type="EMBL" id="KIU21902.1"/>
    </source>
</evidence>
<dbReference type="Pfam" id="PF00534">
    <property type="entry name" value="Glycos_transf_1"/>
    <property type="match status" value="1"/>
</dbReference>
<reference evidence="2 3" key="1">
    <citation type="journal article" date="2015" name="Microbiology (Mosc.)">
        <title>Genomics of the Weissella cibaria species with an examination of its metabolic traits.</title>
        <authorList>
            <person name="Lynch K.M."/>
            <person name="Lucid A."/>
            <person name="Arendt E.K."/>
            <person name="Sleator R.D."/>
            <person name="Lucey B."/>
            <person name="Coffey A."/>
        </authorList>
    </citation>
    <scope>NUCLEOTIDE SEQUENCE [LARGE SCALE GENOMIC DNA]</scope>
    <source>
        <strain evidence="2 3">MG1</strain>
    </source>
</reference>
<gene>
    <name evidence="2" type="primary">pglH</name>
    <name evidence="2" type="ORF">QX99_00595</name>
</gene>
<dbReference type="PATRIC" id="fig|137591.25.peg.577"/>
<dbReference type="SUPFAM" id="SSF53756">
    <property type="entry name" value="UDP-Glycosyltransferase/glycogen phosphorylase"/>
    <property type="match status" value="1"/>
</dbReference>
<dbReference type="eggNOG" id="COG0438">
    <property type="taxonomic scope" value="Bacteria"/>
</dbReference>
<proteinExistence type="predicted"/>
<name>A0A0D1KAD1_9LACO</name>
<dbReference type="EMBL" id="JWHU01000006">
    <property type="protein sequence ID" value="KIU21902.1"/>
    <property type="molecule type" value="Genomic_DNA"/>
</dbReference>
<dbReference type="RefSeq" id="WP_043708985.1">
    <property type="nucleotide sequence ID" value="NZ_CP012873.1"/>
</dbReference>
<evidence type="ECO:0000259" key="1">
    <source>
        <dbReference type="Pfam" id="PF00534"/>
    </source>
</evidence>
<dbReference type="PANTHER" id="PTHR12526">
    <property type="entry name" value="GLYCOSYLTRANSFERASE"/>
    <property type="match status" value="1"/>
</dbReference>
<dbReference type="STRING" id="137591.AO080_00865"/>
<comment type="caution">
    <text evidence="2">The sequence shown here is derived from an EMBL/GenBank/DDBJ whole genome shotgun (WGS) entry which is preliminary data.</text>
</comment>
<protein>
    <submittedName>
        <fullName evidence="2">PglH protein</fullName>
        <ecNumber evidence="2">2.4.1.292</ecNumber>
    </submittedName>
</protein>
<dbReference type="Proteomes" id="UP000032287">
    <property type="component" value="Unassembled WGS sequence"/>
</dbReference>
<accession>A0A0D1KAD1</accession>
<dbReference type="KEGG" id="wcb:AO080_00865"/>
<keyword evidence="3" id="KW-1185">Reference proteome</keyword>
<dbReference type="EC" id="2.4.1.292" evidence="2"/>
<dbReference type="Gene3D" id="3.40.50.2000">
    <property type="entry name" value="Glycogen Phosphorylase B"/>
    <property type="match status" value="2"/>
</dbReference>
<dbReference type="PANTHER" id="PTHR12526:SF630">
    <property type="entry name" value="GLYCOSYLTRANSFERASE"/>
    <property type="match status" value="1"/>
</dbReference>
<keyword evidence="2" id="KW-0808">Transferase</keyword>
<sequence>MKRVLMAIENLGLGGMKRAATVVGNAMTAFADVQYYQLADVPSYYELQGRLVPAKHPVMPENGAGPLTRYAVQMADLGDVLITEKIDVLIVNAGILTSFIPYLKTRAPHVQMIAWMHNNIDTYFNQYYREMQPEFVAGVKAADAVVALTESDLAGFQTVTDRAIKIWNPVTMPIVGHADVTSHKIAFTGRIAIQHKGIDIMLAVAQYLPDDWQIVIAGDGTPTDVAEFKRLIHANHAENKVVYRGALHDEALAEHYRQASIFLATSRWEGLPLVLVEAMSFGLPIVSTDNTGAVEILEGGVYGELATKDATAIWHRLEPLLHSTEMRRVLASKSLARAKDFATGPIMAKWQQLIE</sequence>
<feature type="domain" description="Glycosyl transferase family 1" evidence="1">
    <location>
        <begin position="181"/>
        <end position="332"/>
    </location>
</feature>
<keyword evidence="2" id="KW-0328">Glycosyltransferase</keyword>
<dbReference type="GO" id="GO:0016757">
    <property type="term" value="F:glycosyltransferase activity"/>
    <property type="evidence" value="ECO:0007669"/>
    <property type="project" value="UniProtKB-KW"/>
</dbReference>
<evidence type="ECO:0000313" key="3">
    <source>
        <dbReference type="Proteomes" id="UP000032287"/>
    </source>
</evidence>